<dbReference type="GO" id="GO:0006450">
    <property type="term" value="P:regulation of translational fidelity"/>
    <property type="evidence" value="ECO:0007669"/>
    <property type="project" value="InterPro"/>
</dbReference>
<keyword evidence="6" id="KW-0436">Ligase</keyword>
<dbReference type="EMBL" id="AP009389">
    <property type="protein sequence ID" value="BAF60704.1"/>
    <property type="molecule type" value="Genomic_DNA"/>
</dbReference>
<evidence type="ECO:0000256" key="3">
    <source>
        <dbReference type="ARBA" id="ARBA00024799"/>
    </source>
</evidence>
<evidence type="ECO:0000256" key="2">
    <source>
        <dbReference type="ARBA" id="ARBA00011123"/>
    </source>
</evidence>
<dbReference type="AlphaFoldDB" id="A5CZ64"/>
<evidence type="ECO:0000313" key="8">
    <source>
        <dbReference type="Proteomes" id="UP000006556"/>
    </source>
</evidence>
<dbReference type="eggNOG" id="COG0721">
    <property type="taxonomic scope" value="Bacteria"/>
</dbReference>
<dbReference type="NCBIfam" id="TIGR00135">
    <property type="entry name" value="gatC"/>
    <property type="match status" value="1"/>
</dbReference>
<keyword evidence="6" id="KW-0648">Protein biosynthesis</keyword>
<dbReference type="PANTHER" id="PTHR15004">
    <property type="entry name" value="GLUTAMYL-TRNA(GLN) AMIDOTRANSFERASE SUBUNIT C, MITOCHONDRIAL"/>
    <property type="match status" value="1"/>
</dbReference>
<accession>A5CZ64</accession>
<dbReference type="GO" id="GO:0050567">
    <property type="term" value="F:glutaminyl-tRNA synthase (glutamine-hydrolyzing) activity"/>
    <property type="evidence" value="ECO:0007669"/>
    <property type="project" value="UniProtKB-UniRule"/>
</dbReference>
<dbReference type="GO" id="GO:0016740">
    <property type="term" value="F:transferase activity"/>
    <property type="evidence" value="ECO:0007669"/>
    <property type="project" value="UniProtKB-KW"/>
</dbReference>
<keyword evidence="7" id="KW-0808">Transferase</keyword>
<dbReference type="STRING" id="370438.PTH_2523"/>
<comment type="subunit">
    <text evidence="2 6">Heterotrimer of A, B and C subunits.</text>
</comment>
<dbReference type="Gene3D" id="1.10.20.60">
    <property type="entry name" value="Glu-tRNAGln amidotransferase C subunit, N-terminal domain"/>
    <property type="match status" value="1"/>
</dbReference>
<comment type="similarity">
    <text evidence="1 6">Belongs to the GatC family.</text>
</comment>
<evidence type="ECO:0000256" key="6">
    <source>
        <dbReference type="HAMAP-Rule" id="MF_00122"/>
    </source>
</evidence>
<sequence>MQVYLKEGEVLITKKEVDHVALLSRLELTEEEKEIYTKQLDAILEYFRSLQRLDTENVPPTAHVLPLQNVFREDWVGQHMSREDALANCPDREGSYFRVPKIV</sequence>
<dbReference type="InterPro" id="IPR036113">
    <property type="entry name" value="Asp/Glu-ADT_sf_sub_c"/>
</dbReference>
<evidence type="ECO:0000256" key="1">
    <source>
        <dbReference type="ARBA" id="ARBA00010757"/>
    </source>
</evidence>
<dbReference type="Proteomes" id="UP000006556">
    <property type="component" value="Chromosome"/>
</dbReference>
<dbReference type="GO" id="GO:0070681">
    <property type="term" value="P:glutaminyl-tRNAGln biosynthesis via transamidation"/>
    <property type="evidence" value="ECO:0007669"/>
    <property type="project" value="TreeGrafter"/>
</dbReference>
<gene>
    <name evidence="7" type="primary">GatC</name>
    <name evidence="6" type="synonym">gatC</name>
    <name evidence="7" type="ordered locus">PTH_2523</name>
</gene>
<keyword evidence="6" id="KW-0067">ATP-binding</keyword>
<dbReference type="KEGG" id="pth:PTH_2523"/>
<dbReference type="SUPFAM" id="SSF141000">
    <property type="entry name" value="Glu-tRNAGln amidotransferase C subunit"/>
    <property type="match status" value="1"/>
</dbReference>
<comment type="catalytic activity">
    <reaction evidence="5 6">
        <text>L-glutamyl-tRNA(Gln) + L-glutamine + ATP + H2O = L-glutaminyl-tRNA(Gln) + L-glutamate + ADP + phosphate + H(+)</text>
        <dbReference type="Rhea" id="RHEA:17521"/>
        <dbReference type="Rhea" id="RHEA-COMP:9681"/>
        <dbReference type="Rhea" id="RHEA-COMP:9684"/>
        <dbReference type="ChEBI" id="CHEBI:15377"/>
        <dbReference type="ChEBI" id="CHEBI:15378"/>
        <dbReference type="ChEBI" id="CHEBI:29985"/>
        <dbReference type="ChEBI" id="CHEBI:30616"/>
        <dbReference type="ChEBI" id="CHEBI:43474"/>
        <dbReference type="ChEBI" id="CHEBI:58359"/>
        <dbReference type="ChEBI" id="CHEBI:78520"/>
        <dbReference type="ChEBI" id="CHEBI:78521"/>
        <dbReference type="ChEBI" id="CHEBI:456216"/>
    </reaction>
</comment>
<keyword evidence="6" id="KW-0547">Nucleotide-binding</keyword>
<dbReference type="Pfam" id="PF02686">
    <property type="entry name" value="GatC"/>
    <property type="match status" value="1"/>
</dbReference>
<keyword evidence="8" id="KW-1185">Reference proteome</keyword>
<dbReference type="HOGENOM" id="CLU_105899_1_2_9"/>
<organism evidence="7 8">
    <name type="scientific">Pelotomaculum thermopropionicum (strain DSM 13744 / JCM 10971 / SI)</name>
    <dbReference type="NCBI Taxonomy" id="370438"/>
    <lineage>
        <taxon>Bacteria</taxon>
        <taxon>Bacillati</taxon>
        <taxon>Bacillota</taxon>
        <taxon>Clostridia</taxon>
        <taxon>Eubacteriales</taxon>
        <taxon>Desulfotomaculaceae</taxon>
        <taxon>Pelotomaculum</taxon>
    </lineage>
</organism>
<dbReference type="EC" id="6.3.5.-" evidence="6"/>
<evidence type="ECO:0000256" key="5">
    <source>
        <dbReference type="ARBA" id="ARBA00047913"/>
    </source>
</evidence>
<dbReference type="GO" id="GO:0006412">
    <property type="term" value="P:translation"/>
    <property type="evidence" value="ECO:0007669"/>
    <property type="project" value="UniProtKB-UniRule"/>
</dbReference>
<evidence type="ECO:0000256" key="4">
    <source>
        <dbReference type="ARBA" id="ARBA00047380"/>
    </source>
</evidence>
<reference evidence="8" key="1">
    <citation type="journal article" date="2008" name="Genome Res.">
        <title>The genome of Pelotomaculum thermopropionicum reveals niche-associated evolution in anaerobic microbiota.</title>
        <authorList>
            <person name="Kosaka T."/>
            <person name="Kato S."/>
            <person name="Shimoyama T."/>
            <person name="Ishii S."/>
            <person name="Abe T."/>
            <person name="Watanabe K."/>
        </authorList>
    </citation>
    <scope>NUCLEOTIDE SEQUENCE [LARGE SCALE GENOMIC DNA]</scope>
    <source>
        <strain evidence="8">DSM 13744 / JCM 10971 / SI</strain>
    </source>
</reference>
<dbReference type="GO" id="GO:0050566">
    <property type="term" value="F:asparaginyl-tRNA synthase (glutamine-hydrolyzing) activity"/>
    <property type="evidence" value="ECO:0007669"/>
    <property type="project" value="RHEA"/>
</dbReference>
<name>A5CZ64_PELTS</name>
<dbReference type="InterPro" id="IPR003837">
    <property type="entry name" value="GatC"/>
</dbReference>
<comment type="catalytic activity">
    <reaction evidence="4 6">
        <text>L-aspartyl-tRNA(Asn) + L-glutamine + ATP + H2O = L-asparaginyl-tRNA(Asn) + L-glutamate + ADP + phosphate + 2 H(+)</text>
        <dbReference type="Rhea" id="RHEA:14513"/>
        <dbReference type="Rhea" id="RHEA-COMP:9674"/>
        <dbReference type="Rhea" id="RHEA-COMP:9677"/>
        <dbReference type="ChEBI" id="CHEBI:15377"/>
        <dbReference type="ChEBI" id="CHEBI:15378"/>
        <dbReference type="ChEBI" id="CHEBI:29985"/>
        <dbReference type="ChEBI" id="CHEBI:30616"/>
        <dbReference type="ChEBI" id="CHEBI:43474"/>
        <dbReference type="ChEBI" id="CHEBI:58359"/>
        <dbReference type="ChEBI" id="CHEBI:78515"/>
        <dbReference type="ChEBI" id="CHEBI:78516"/>
        <dbReference type="ChEBI" id="CHEBI:456216"/>
    </reaction>
</comment>
<dbReference type="GO" id="GO:0005524">
    <property type="term" value="F:ATP binding"/>
    <property type="evidence" value="ECO:0007669"/>
    <property type="project" value="UniProtKB-KW"/>
</dbReference>
<protein>
    <recommendedName>
        <fullName evidence="6">Aspartyl/glutamyl-tRNA(Asn/Gln) amidotransferase subunit C</fullName>
        <shortName evidence="6">Asp/Glu-ADT subunit C</shortName>
        <ecNumber evidence="6">6.3.5.-</ecNumber>
    </recommendedName>
</protein>
<comment type="function">
    <text evidence="3 6">Allows the formation of correctly charged Asn-tRNA(Asn) or Gln-tRNA(Gln) through the transamidation of misacylated Asp-tRNA(Asn) or Glu-tRNA(Gln) in organisms which lack either or both of asparaginyl-tRNA or glutaminyl-tRNA synthetases. The reaction takes place in the presence of glutamine and ATP through an activated phospho-Asp-tRNA(Asn) or phospho-Glu-tRNA(Gln).</text>
</comment>
<proteinExistence type="inferred from homology"/>
<dbReference type="HAMAP" id="MF_00122">
    <property type="entry name" value="GatC"/>
    <property type="match status" value="1"/>
</dbReference>
<dbReference type="PANTHER" id="PTHR15004:SF0">
    <property type="entry name" value="GLUTAMYL-TRNA(GLN) AMIDOTRANSFERASE SUBUNIT C, MITOCHONDRIAL"/>
    <property type="match status" value="1"/>
</dbReference>
<evidence type="ECO:0000313" key="7">
    <source>
        <dbReference type="EMBL" id="BAF60704.1"/>
    </source>
</evidence>